<dbReference type="Gene3D" id="1.20.1250.20">
    <property type="entry name" value="MFS general substrate transporter like domains"/>
    <property type="match status" value="1"/>
</dbReference>
<dbReference type="Proteomes" id="UP000037247">
    <property type="component" value="Unassembled WGS sequence"/>
</dbReference>
<dbReference type="PROSITE" id="PS50850">
    <property type="entry name" value="MFS"/>
    <property type="match status" value="1"/>
</dbReference>
<evidence type="ECO:0000256" key="1">
    <source>
        <dbReference type="ARBA" id="ARBA00004651"/>
    </source>
</evidence>
<dbReference type="InterPro" id="IPR036259">
    <property type="entry name" value="MFS_trans_sf"/>
</dbReference>
<feature type="transmembrane region" description="Helical" evidence="7">
    <location>
        <begin position="166"/>
        <end position="190"/>
    </location>
</feature>
<dbReference type="RefSeq" id="WP_049698102.1">
    <property type="nucleotide sequence ID" value="NZ_LDTZ01000014.1"/>
</dbReference>
<dbReference type="CDD" id="cd17321">
    <property type="entry name" value="MFS_MMR_MDR_like"/>
    <property type="match status" value="1"/>
</dbReference>
<feature type="transmembrane region" description="Helical" evidence="7">
    <location>
        <begin position="82"/>
        <end position="101"/>
    </location>
</feature>
<feature type="transmembrane region" description="Helical" evidence="7">
    <location>
        <begin position="361"/>
        <end position="384"/>
    </location>
</feature>
<keyword evidence="6 7" id="KW-0472">Membrane</keyword>
<evidence type="ECO:0000256" key="4">
    <source>
        <dbReference type="ARBA" id="ARBA00022692"/>
    </source>
</evidence>
<keyword evidence="5 7" id="KW-1133">Transmembrane helix</keyword>
<evidence type="ECO:0000256" key="3">
    <source>
        <dbReference type="ARBA" id="ARBA00022475"/>
    </source>
</evidence>
<feature type="transmembrane region" description="Helical" evidence="7">
    <location>
        <begin position="468"/>
        <end position="489"/>
    </location>
</feature>
<dbReference type="InterPro" id="IPR011701">
    <property type="entry name" value="MFS"/>
</dbReference>
<feature type="transmembrane region" description="Helical" evidence="7">
    <location>
        <begin position="334"/>
        <end position="355"/>
    </location>
</feature>
<dbReference type="PANTHER" id="PTHR42718">
    <property type="entry name" value="MAJOR FACILITATOR SUPERFAMILY MULTIDRUG TRANSPORTER MFSC"/>
    <property type="match status" value="1"/>
</dbReference>
<dbReference type="PANTHER" id="PTHR42718:SF47">
    <property type="entry name" value="METHYL VIOLOGEN RESISTANCE PROTEIN SMVA"/>
    <property type="match status" value="1"/>
</dbReference>
<accession>A0ABR5IGN5</accession>
<dbReference type="Gene3D" id="1.20.1720.10">
    <property type="entry name" value="Multidrug resistance protein D"/>
    <property type="match status" value="1"/>
</dbReference>
<dbReference type="PRINTS" id="PR01035">
    <property type="entry name" value="TCRTETA"/>
</dbReference>
<proteinExistence type="predicted"/>
<comment type="subcellular location">
    <subcellularLocation>
        <location evidence="1">Cell membrane</location>
        <topology evidence="1">Multi-pass membrane protein</topology>
    </subcellularLocation>
</comment>
<feature type="domain" description="Major facilitator superfamily (MFS) profile" evidence="8">
    <location>
        <begin position="16"/>
        <end position="492"/>
    </location>
</feature>
<comment type="caution">
    <text evidence="9">The sequence shown here is derived from an EMBL/GenBank/DDBJ whole genome shotgun (WGS) entry which is preliminary data.</text>
</comment>
<gene>
    <name evidence="9" type="ORF">ABW18_05595</name>
</gene>
<feature type="transmembrane region" description="Helical" evidence="7">
    <location>
        <begin position="20"/>
        <end position="41"/>
    </location>
</feature>
<name>A0ABR5IGN5_9ACTN</name>
<evidence type="ECO:0000313" key="10">
    <source>
        <dbReference type="Proteomes" id="UP000037247"/>
    </source>
</evidence>
<organism evidence="9 10">
    <name type="scientific">Gordonia jacobaea</name>
    <dbReference type="NCBI Taxonomy" id="122202"/>
    <lineage>
        <taxon>Bacteria</taxon>
        <taxon>Bacillati</taxon>
        <taxon>Actinomycetota</taxon>
        <taxon>Actinomycetes</taxon>
        <taxon>Mycobacteriales</taxon>
        <taxon>Gordoniaceae</taxon>
        <taxon>Gordonia</taxon>
    </lineage>
</organism>
<dbReference type="EMBL" id="LDTZ01000014">
    <property type="protein sequence ID" value="KNA92896.1"/>
    <property type="molecule type" value="Genomic_DNA"/>
</dbReference>
<dbReference type="SUPFAM" id="SSF103473">
    <property type="entry name" value="MFS general substrate transporter"/>
    <property type="match status" value="1"/>
</dbReference>
<feature type="transmembrane region" description="Helical" evidence="7">
    <location>
        <begin position="202"/>
        <end position="221"/>
    </location>
</feature>
<keyword evidence="10" id="KW-1185">Reference proteome</keyword>
<feature type="transmembrane region" description="Helical" evidence="7">
    <location>
        <begin position="140"/>
        <end position="160"/>
    </location>
</feature>
<feature type="transmembrane region" description="Helical" evidence="7">
    <location>
        <begin position="303"/>
        <end position="327"/>
    </location>
</feature>
<evidence type="ECO:0000256" key="7">
    <source>
        <dbReference type="SAM" id="Phobius"/>
    </source>
</evidence>
<reference evidence="9 10" key="1">
    <citation type="submission" date="2015-05" db="EMBL/GenBank/DDBJ databases">
        <title>Draft genome sequence of the bacterium Gordonia jacobaea a new member of the Gordonia genus.</title>
        <authorList>
            <person name="Jimenez-Galisteo G."/>
            <person name="Dominguez A."/>
            <person name="Munoz E."/>
            <person name="Vinas M."/>
        </authorList>
    </citation>
    <scope>NUCLEOTIDE SEQUENCE [LARGE SCALE GENOMIC DNA]</scope>
    <source>
        <strain evidence="10">mv1</strain>
    </source>
</reference>
<keyword evidence="2" id="KW-0813">Transport</keyword>
<dbReference type="InterPro" id="IPR020846">
    <property type="entry name" value="MFS_dom"/>
</dbReference>
<dbReference type="InterPro" id="IPR001958">
    <property type="entry name" value="Tet-R_TetA/multi-R_MdtG-like"/>
</dbReference>
<sequence length="508" mass="51953">MSGQAAAPSGARAWAGMAMLALPTFLLGLDVTMLYLVMPAMAEDLAPSATQTLWIMDAYGFLLAGFLVTMGTLGDRVGRRRLLMVGIAAFAVVSLLAAFAQSAELLIAARALLGIAGATLMPSTLSLVSNMFPDPRQRAVAIGVWATLFAGGMAAGPIVGGVLVDSLWWGAAFLVAVPIAIVVLLLGRAVLPEYRDPGGGRIDLISVALSLTAILPIIYAIKHIAGHGPNVSAVVAAMVGVVAGAVFWRRQRCLDDPLVDVTLFRNKAFSVALAVLLIGLVGVGGSMYLVTQYLQLVEGLDPFVAGLWMGPPALAMFGAAIGAPLLARRIRPGYVMGGSLAISLIGYVLLATAGLNDELTVAAGFAFVYLGLGAIAALGTDIVVGAAPASKSGSAASLSETVQELGIAIGVATLGSLTAAIYRSQLSIPESLSEEEGAALVDGLTTATAIDDELPAGTLVEAQQAFTMGLNVASAVAGIAIAVVTAFCLRMLGHVPRLDQVHQQDPAS</sequence>
<feature type="transmembrane region" description="Helical" evidence="7">
    <location>
        <begin position="107"/>
        <end position="128"/>
    </location>
</feature>
<evidence type="ECO:0000259" key="8">
    <source>
        <dbReference type="PROSITE" id="PS50850"/>
    </source>
</evidence>
<feature type="transmembrane region" description="Helical" evidence="7">
    <location>
        <begin position="53"/>
        <end position="70"/>
    </location>
</feature>
<feature type="transmembrane region" description="Helical" evidence="7">
    <location>
        <begin position="269"/>
        <end position="291"/>
    </location>
</feature>
<protein>
    <submittedName>
        <fullName evidence="9">MFS transporter</fullName>
    </submittedName>
</protein>
<feature type="transmembrane region" description="Helical" evidence="7">
    <location>
        <begin position="227"/>
        <end position="248"/>
    </location>
</feature>
<evidence type="ECO:0000256" key="5">
    <source>
        <dbReference type="ARBA" id="ARBA00022989"/>
    </source>
</evidence>
<evidence type="ECO:0000313" key="9">
    <source>
        <dbReference type="EMBL" id="KNA92896.1"/>
    </source>
</evidence>
<evidence type="ECO:0000256" key="6">
    <source>
        <dbReference type="ARBA" id="ARBA00023136"/>
    </source>
</evidence>
<evidence type="ECO:0000256" key="2">
    <source>
        <dbReference type="ARBA" id="ARBA00022448"/>
    </source>
</evidence>
<keyword evidence="4 7" id="KW-0812">Transmembrane</keyword>
<keyword evidence="3" id="KW-1003">Cell membrane</keyword>
<dbReference type="Pfam" id="PF07690">
    <property type="entry name" value="MFS_1"/>
    <property type="match status" value="1"/>
</dbReference>